<sequence>MLKMKLEHIQNELKNHIGDFVQTEAKEATVLWLHEKGLPAAREVSAAYTAALKESAEKETGWCRFRDRIFLPLVIDGAIWMTGKMLERMTTPYSVK</sequence>
<reference evidence="1 2" key="1">
    <citation type="submission" date="2011-04" db="EMBL/GenBank/DDBJ databases">
        <authorList>
            <person name="Muzny D."/>
            <person name="Qin X."/>
            <person name="Deng J."/>
            <person name="Jiang H."/>
            <person name="Liu Y."/>
            <person name="Qu J."/>
            <person name="Song X.-Z."/>
            <person name="Zhang L."/>
            <person name="Thornton R."/>
            <person name="Coyle M."/>
            <person name="Francisco L."/>
            <person name="Jackson L."/>
            <person name="Javaid M."/>
            <person name="Korchina V."/>
            <person name="Kovar C."/>
            <person name="Mata R."/>
            <person name="Mathew T."/>
            <person name="Ngo R."/>
            <person name="Nguyen L."/>
            <person name="Nguyen N."/>
            <person name="Okwuonu G."/>
            <person name="Ongeri F."/>
            <person name="Pham C."/>
            <person name="Simmons D."/>
            <person name="Wilczek-Boney K."/>
            <person name="Hale W."/>
            <person name="Jakkamsetti A."/>
            <person name="Pham P."/>
            <person name="Ruth R."/>
            <person name="San Lucas F."/>
            <person name="Warren J."/>
            <person name="Zhang J."/>
            <person name="Zhao Z."/>
            <person name="Zhou C."/>
            <person name="Zhu D."/>
            <person name="Lee S."/>
            <person name="Bess C."/>
            <person name="Blankenburg K."/>
            <person name="Forbes L."/>
            <person name="Fu Q."/>
            <person name="Gubbala S."/>
            <person name="Hirani K."/>
            <person name="Jayaseelan J.C."/>
            <person name="Lara F."/>
            <person name="Munidasa M."/>
            <person name="Palculict T."/>
            <person name="Patil S."/>
            <person name="Pu L.-L."/>
            <person name="Saada N."/>
            <person name="Tang L."/>
            <person name="Weissenberger G."/>
            <person name="Zhu Y."/>
            <person name="Hemphill L."/>
            <person name="Shang Y."/>
            <person name="Youmans B."/>
            <person name="Ayvaz T."/>
            <person name="Ross M."/>
            <person name="Santibanez J."/>
            <person name="Aqrawi P."/>
            <person name="Gross S."/>
            <person name="Joshi V."/>
            <person name="Fowler G."/>
            <person name="Nazareth L."/>
            <person name="Reid J."/>
            <person name="Worley K."/>
            <person name="Petrosino J."/>
            <person name="Highlander S."/>
            <person name="Gibbs R."/>
        </authorList>
    </citation>
    <scope>NUCLEOTIDE SEQUENCE [LARGE SCALE GENOMIC DNA]</scope>
    <source>
        <strain evidence="1 2">DSM 2778</strain>
    </source>
</reference>
<dbReference type="STRING" id="888060.HMPREF9081_1659"/>
<evidence type="ECO:0008006" key="3">
    <source>
        <dbReference type="Google" id="ProtNLM"/>
    </source>
</evidence>
<protein>
    <recommendedName>
        <fullName evidence="3">Prevent-host-death protein</fullName>
    </recommendedName>
</protein>
<organism evidence="1 2">
    <name type="scientific">Centipeda periodontii DSM 2778</name>
    <dbReference type="NCBI Taxonomy" id="888060"/>
    <lineage>
        <taxon>Bacteria</taxon>
        <taxon>Bacillati</taxon>
        <taxon>Bacillota</taxon>
        <taxon>Negativicutes</taxon>
        <taxon>Selenomonadales</taxon>
        <taxon>Selenomonadaceae</taxon>
        <taxon>Centipeda</taxon>
    </lineage>
</organism>
<accession>F5RN23</accession>
<dbReference type="EMBL" id="AFHQ01000037">
    <property type="protein sequence ID" value="EGK59346.1"/>
    <property type="molecule type" value="Genomic_DNA"/>
</dbReference>
<comment type="caution">
    <text evidence="1">The sequence shown here is derived from an EMBL/GenBank/DDBJ whole genome shotgun (WGS) entry which is preliminary data.</text>
</comment>
<dbReference type="HOGENOM" id="CLU_187611_0_0_9"/>
<dbReference type="Proteomes" id="UP000004067">
    <property type="component" value="Unassembled WGS sequence"/>
</dbReference>
<dbReference type="AlphaFoldDB" id="F5RN23"/>
<name>F5RN23_9FIRM</name>
<evidence type="ECO:0000313" key="2">
    <source>
        <dbReference type="Proteomes" id="UP000004067"/>
    </source>
</evidence>
<gene>
    <name evidence="1" type="ORF">HMPREF9081_1659</name>
</gene>
<evidence type="ECO:0000313" key="1">
    <source>
        <dbReference type="EMBL" id="EGK59346.1"/>
    </source>
</evidence>
<keyword evidence="2" id="KW-1185">Reference proteome</keyword>
<proteinExistence type="predicted"/>
<dbReference type="eggNOG" id="ENOG5033W7J">
    <property type="taxonomic scope" value="Bacteria"/>
</dbReference>